<comment type="caution">
    <text evidence="2">The sequence shown here is derived from an EMBL/GenBank/DDBJ whole genome shotgun (WGS) entry which is preliminary data.</text>
</comment>
<name>A0A9W6CPI6_XANFL</name>
<evidence type="ECO:0000259" key="1">
    <source>
        <dbReference type="Pfam" id="PF12697"/>
    </source>
</evidence>
<dbReference type="AlphaFoldDB" id="A0A9W6CPI6"/>
<reference evidence="2" key="1">
    <citation type="submission" date="2022-12" db="EMBL/GenBank/DDBJ databases">
        <title>Reference genome sequencing for broad-spectrum identification of bacterial and archaeal isolates by mass spectrometry.</title>
        <authorList>
            <person name="Sekiguchi Y."/>
            <person name="Tourlousse D.M."/>
        </authorList>
    </citation>
    <scope>NUCLEOTIDE SEQUENCE</scope>
    <source>
        <strain evidence="2">301</strain>
    </source>
</reference>
<dbReference type="EMBL" id="BSDO01000003">
    <property type="protein sequence ID" value="GLI23019.1"/>
    <property type="molecule type" value="Genomic_DNA"/>
</dbReference>
<dbReference type="GO" id="GO:0016787">
    <property type="term" value="F:hydrolase activity"/>
    <property type="evidence" value="ECO:0007669"/>
    <property type="project" value="UniProtKB-KW"/>
</dbReference>
<dbReference type="RefSeq" id="WP_281807922.1">
    <property type="nucleotide sequence ID" value="NZ_BSDO01000003.1"/>
</dbReference>
<evidence type="ECO:0000313" key="3">
    <source>
        <dbReference type="EMBL" id="MDR6334299.1"/>
    </source>
</evidence>
<dbReference type="Proteomes" id="UP001144397">
    <property type="component" value="Unassembled WGS sequence"/>
</dbReference>
<keyword evidence="3" id="KW-0378">Hydrolase</keyword>
<organism evidence="2 4">
    <name type="scientific">Xanthobacter flavus</name>
    <dbReference type="NCBI Taxonomy" id="281"/>
    <lineage>
        <taxon>Bacteria</taxon>
        <taxon>Pseudomonadati</taxon>
        <taxon>Pseudomonadota</taxon>
        <taxon>Alphaproteobacteria</taxon>
        <taxon>Hyphomicrobiales</taxon>
        <taxon>Xanthobacteraceae</taxon>
        <taxon>Xanthobacter</taxon>
    </lineage>
</organism>
<feature type="domain" description="AB hydrolase-1" evidence="1">
    <location>
        <begin position="129"/>
        <end position="283"/>
    </location>
</feature>
<proteinExistence type="predicted"/>
<keyword evidence="5" id="KW-1185">Reference proteome</keyword>
<evidence type="ECO:0000313" key="2">
    <source>
        <dbReference type="EMBL" id="GLI23019.1"/>
    </source>
</evidence>
<dbReference type="Pfam" id="PF12697">
    <property type="entry name" value="Abhydrolase_6"/>
    <property type="match status" value="1"/>
</dbReference>
<dbReference type="SUPFAM" id="SSF53474">
    <property type="entry name" value="alpha/beta-Hydrolases"/>
    <property type="match status" value="1"/>
</dbReference>
<dbReference type="GeneID" id="95763474"/>
<dbReference type="EMBL" id="JAVDPY010000004">
    <property type="protein sequence ID" value="MDR6334299.1"/>
    <property type="molecule type" value="Genomic_DNA"/>
</dbReference>
<dbReference type="InterPro" id="IPR000073">
    <property type="entry name" value="AB_hydrolase_1"/>
</dbReference>
<dbReference type="Proteomes" id="UP001245370">
    <property type="component" value="Unassembled WGS sequence"/>
</dbReference>
<sequence>MGAVGFMWRGTKRTAKIVALLIFAVVATIFVVRAVDSQRGPPLDRWHTYHPPELSRSALATADLAAYMAAEDKAFAGVKTNVTDKVDPEDRVRFNRYFASSPIYPPGFAQDFNRTYVLQPKGEPAGAAVFLHGLTDSPYSHRHLAQLYADHGFIAIVLRLPGHGTVPGSLTQIGHEEWIAATALAMREARRRVGPDKPVHIVGYSNGGALALMHALDALDDPSLVAPSRIVLMSPMVGVTEFARFAGLAGLPAIFPAFAKAAWLNITPEFNPFKYNSFPVHAARESFQLTQVLQANIERHSRAGRLTGLAPVLTFQSVLDHTVSARAVIEQLHARLDDNGSELVLIDINRSGQFEDLLNRRSDTAISSLLPAAPRRFRTAVIGNSTPGSSATVVRETPAGATQETVRPLTAVYPEDVYSLSHVAVPFPLSDGLYGLEPDPAEKFGIRLGDIAARGEYGALVVDVDMLVRMSSNPFFPYLEERVAAGLPPARAP</sequence>
<reference evidence="3 5" key="2">
    <citation type="submission" date="2023-07" db="EMBL/GenBank/DDBJ databases">
        <title>Genomic Encyclopedia of Type Strains, Phase IV (KMG-IV): sequencing the most valuable type-strain genomes for metagenomic binning, comparative biology and taxonomic classification.</title>
        <authorList>
            <person name="Goeker M."/>
        </authorList>
    </citation>
    <scope>NUCLEOTIDE SEQUENCE [LARGE SCALE GENOMIC DNA]</scope>
    <source>
        <strain evidence="3 5">DSM 338</strain>
    </source>
</reference>
<evidence type="ECO:0000313" key="4">
    <source>
        <dbReference type="Proteomes" id="UP001144397"/>
    </source>
</evidence>
<gene>
    <name evidence="3" type="ORF">GGQ86_002775</name>
    <name evidence="2" type="ORF">XFLAVUS301_26930</name>
</gene>
<evidence type="ECO:0000313" key="5">
    <source>
        <dbReference type="Proteomes" id="UP001245370"/>
    </source>
</evidence>
<dbReference type="InterPro" id="IPR029058">
    <property type="entry name" value="AB_hydrolase_fold"/>
</dbReference>
<dbReference type="Gene3D" id="3.40.50.1820">
    <property type="entry name" value="alpha/beta hydrolase"/>
    <property type="match status" value="1"/>
</dbReference>
<protein>
    <submittedName>
        <fullName evidence="3">Alpha-beta hydrolase superfamily lysophospholipase</fullName>
    </submittedName>
    <submittedName>
        <fullName evidence="2">Membrane protein</fullName>
    </submittedName>
</protein>
<accession>A0A9W6CPI6</accession>